<dbReference type="InterPro" id="IPR012160">
    <property type="entry name" value="LtaS-like"/>
</dbReference>
<organism evidence="8 9">
    <name type="scientific">Clostridium felsineum</name>
    <dbReference type="NCBI Taxonomy" id="36839"/>
    <lineage>
        <taxon>Bacteria</taxon>
        <taxon>Bacillati</taxon>
        <taxon>Bacillota</taxon>
        <taxon>Clostridia</taxon>
        <taxon>Eubacteriales</taxon>
        <taxon>Clostridiaceae</taxon>
        <taxon>Clostridium</taxon>
    </lineage>
</organism>
<evidence type="ECO:0000256" key="7">
    <source>
        <dbReference type="ARBA" id="ARBA00023136"/>
    </source>
</evidence>
<comment type="similarity">
    <text evidence="3">Belongs to the LTA synthase family.</text>
</comment>
<dbReference type="Proteomes" id="UP000190951">
    <property type="component" value="Chromosome"/>
</dbReference>
<dbReference type="InterPro" id="IPR050448">
    <property type="entry name" value="OpgB/LTA_synthase_biosynth"/>
</dbReference>
<keyword evidence="4" id="KW-1003">Cell membrane</keyword>
<dbReference type="GO" id="GO:0005886">
    <property type="term" value="C:plasma membrane"/>
    <property type="evidence" value="ECO:0007669"/>
    <property type="project" value="UniProtKB-SubCell"/>
</dbReference>
<evidence type="ECO:0000256" key="5">
    <source>
        <dbReference type="ARBA" id="ARBA00022692"/>
    </source>
</evidence>
<dbReference type="KEGG" id="crw:CROST_028410"/>
<dbReference type="RefSeq" id="WP_077832052.1">
    <property type="nucleotide sequence ID" value="NZ_CP096983.1"/>
</dbReference>
<keyword evidence="7" id="KW-0472">Membrane</keyword>
<evidence type="ECO:0000256" key="2">
    <source>
        <dbReference type="ARBA" id="ARBA00004936"/>
    </source>
</evidence>
<reference evidence="8 9" key="1">
    <citation type="submission" date="2022-04" db="EMBL/GenBank/DDBJ databases">
        <title>Genome sequence of C. roseum typestrain.</title>
        <authorList>
            <person name="Poehlein A."/>
            <person name="Schoch T."/>
            <person name="Duerre P."/>
            <person name="Daniel R."/>
        </authorList>
    </citation>
    <scope>NUCLEOTIDE SEQUENCE [LARGE SCALE GENOMIC DNA]</scope>
    <source>
        <strain evidence="8 9">DSM 7320</strain>
    </source>
</reference>
<evidence type="ECO:0000313" key="9">
    <source>
        <dbReference type="Proteomes" id="UP000190951"/>
    </source>
</evidence>
<keyword evidence="5" id="KW-0812">Transmembrane</keyword>
<dbReference type="SUPFAM" id="SSF53649">
    <property type="entry name" value="Alkaline phosphatase-like"/>
    <property type="match status" value="1"/>
</dbReference>
<protein>
    <submittedName>
        <fullName evidence="8">Lipoteichoic acid synthase 2</fullName>
    </submittedName>
</protein>
<evidence type="ECO:0000256" key="3">
    <source>
        <dbReference type="ARBA" id="ARBA00009983"/>
    </source>
</evidence>
<evidence type="ECO:0000256" key="6">
    <source>
        <dbReference type="ARBA" id="ARBA00022989"/>
    </source>
</evidence>
<evidence type="ECO:0000313" key="8">
    <source>
        <dbReference type="EMBL" id="URZ12124.1"/>
    </source>
</evidence>
<dbReference type="AlphaFoldDB" id="A0A1S8MI59"/>
<dbReference type="InterPro" id="IPR000917">
    <property type="entry name" value="Sulfatase_N"/>
</dbReference>
<evidence type="ECO:0000256" key="4">
    <source>
        <dbReference type="ARBA" id="ARBA00022475"/>
    </source>
</evidence>
<dbReference type="InterPro" id="IPR017850">
    <property type="entry name" value="Alkaline_phosphatase_core_sf"/>
</dbReference>
<dbReference type="PIRSF" id="PIRSF005091">
    <property type="entry name" value="Mmb_sulf_HI1246"/>
    <property type="match status" value="1"/>
</dbReference>
<dbReference type="EMBL" id="CP096983">
    <property type="protein sequence ID" value="URZ12124.1"/>
    <property type="molecule type" value="Genomic_DNA"/>
</dbReference>
<dbReference type="Gene3D" id="3.30.1120.170">
    <property type="match status" value="1"/>
</dbReference>
<dbReference type="Pfam" id="PF00884">
    <property type="entry name" value="Sulfatase"/>
    <property type="match status" value="1"/>
</dbReference>
<dbReference type="STRING" id="84029.CROST_19790"/>
<dbReference type="PANTHER" id="PTHR47371:SF3">
    <property type="entry name" value="PHOSPHOGLYCEROL TRANSFERASE I"/>
    <property type="match status" value="1"/>
</dbReference>
<gene>
    <name evidence="8" type="primary">ltaS2_1</name>
    <name evidence="8" type="ORF">CROST_028410</name>
</gene>
<sequence>MKNLLKNLKNLLITNTYLLRKLKNLLLDNLDILLFLIIIPIKLIKFDRLIYPEYTHYKLIIKPIMSSTVCLLSIAVIFKSKIRTRLLYIFDILISILIIADTVYFSYFKDIISIGVLKNGVMLGGVKSSVTSLITLSDFLYFVDVLILIPILFIYKKHKRNELKLAFRASLFLILLIPAGYINGKAIYNMSVSQPNLLQTMYNKVYIDKFLGTLDFHVLDLYNVTQNKISNSKKLSSKTENNIRNALNKNSSNAPSVMTGRYKGKNLIIIQVEALQQFVINSKVENQEITPNLNRWINKSLYFNNYFYQVSSGNTSDAEFLSNNSFYPASSGAAYYLYAGNTYSSLAKEMNDNNYYTAVLHGYKEGFWNRNVMYKAQKFKDFFGEKSFNLNETVGLGLSDKSFLRQSLTKLKSFSEPYYSFVITLSSHYPYDDTTGYGDFNVGSYDGTLLGDYLKGIHYTDAQLGEFLDNLEKSGIMDNSVVVLYGDHYAIPKDKINDLYDFQNIKNPTDLDWYQLQKVPMFIHFPKDDNKGVNNEYSGQIDLYPTIANMFGLPQNYMLGTDLFSTKNRMVIFRNGSFTDGNVFYVSWTNTYYDIKTGNTIAESPKLKKEKDNALVQLQYSDNTLNHNLLKKFTSKKKK</sequence>
<accession>A0A1S8MI59</accession>
<name>A0A1S8MI59_9CLOT</name>
<dbReference type="Gene3D" id="3.40.720.10">
    <property type="entry name" value="Alkaline Phosphatase, subunit A"/>
    <property type="match status" value="1"/>
</dbReference>
<dbReference type="PANTHER" id="PTHR47371">
    <property type="entry name" value="LIPOTEICHOIC ACID SYNTHASE"/>
    <property type="match status" value="1"/>
</dbReference>
<proteinExistence type="inferred from homology"/>
<comment type="subcellular location">
    <subcellularLocation>
        <location evidence="1">Cell membrane</location>
        <topology evidence="1">Multi-pass membrane protein</topology>
    </subcellularLocation>
</comment>
<comment type="pathway">
    <text evidence="2">Cell wall biogenesis; lipoteichoic acid biosynthesis.</text>
</comment>
<keyword evidence="9" id="KW-1185">Reference proteome</keyword>
<dbReference type="CDD" id="cd16015">
    <property type="entry name" value="LTA_synthase"/>
    <property type="match status" value="1"/>
</dbReference>
<keyword evidence="6" id="KW-1133">Transmembrane helix</keyword>
<evidence type="ECO:0000256" key="1">
    <source>
        <dbReference type="ARBA" id="ARBA00004651"/>
    </source>
</evidence>